<dbReference type="STRING" id="907348.TresaDRAFT_0931"/>
<dbReference type="Gene3D" id="3.40.630.30">
    <property type="match status" value="1"/>
</dbReference>
<dbReference type="EMBL" id="AGRW01000052">
    <property type="protein sequence ID" value="EIC01106.1"/>
    <property type="molecule type" value="Genomic_DNA"/>
</dbReference>
<gene>
    <name evidence="2" type="ORF">TresaDRAFT_0931</name>
</gene>
<dbReference type="GO" id="GO:0016747">
    <property type="term" value="F:acyltransferase activity, transferring groups other than amino-acyl groups"/>
    <property type="evidence" value="ECO:0007669"/>
    <property type="project" value="InterPro"/>
</dbReference>
<evidence type="ECO:0000259" key="1">
    <source>
        <dbReference type="PROSITE" id="PS51186"/>
    </source>
</evidence>
<dbReference type="Pfam" id="PF13302">
    <property type="entry name" value="Acetyltransf_3"/>
    <property type="match status" value="1"/>
</dbReference>
<name>H7EN42_9SPIR</name>
<feature type="domain" description="N-acetyltransferase" evidence="1">
    <location>
        <begin position="25"/>
        <end position="188"/>
    </location>
</feature>
<dbReference type="SUPFAM" id="SSF55729">
    <property type="entry name" value="Acyl-CoA N-acyltransferases (Nat)"/>
    <property type="match status" value="1"/>
</dbReference>
<accession>H7EN42</accession>
<dbReference type="Proteomes" id="UP000003571">
    <property type="component" value="Unassembled WGS sequence"/>
</dbReference>
<keyword evidence="3" id="KW-1185">Reference proteome</keyword>
<dbReference type="eggNOG" id="COG1670">
    <property type="taxonomic scope" value="Bacteria"/>
</dbReference>
<dbReference type="InterPro" id="IPR016181">
    <property type="entry name" value="Acyl_CoA_acyltransferase"/>
</dbReference>
<dbReference type="AlphaFoldDB" id="H7EN42"/>
<evidence type="ECO:0000313" key="3">
    <source>
        <dbReference type="Proteomes" id="UP000003571"/>
    </source>
</evidence>
<reference evidence="2 3" key="1">
    <citation type="submission" date="2011-09" db="EMBL/GenBank/DDBJ databases">
        <title>The draft genome of Treponema saccharophilum DSM 2985.</title>
        <authorList>
            <consortium name="US DOE Joint Genome Institute (JGI-PGF)"/>
            <person name="Lucas S."/>
            <person name="Copeland A."/>
            <person name="Lapidus A."/>
            <person name="Glavina del Rio T."/>
            <person name="Dalin E."/>
            <person name="Tice H."/>
            <person name="Bruce D."/>
            <person name="Goodwin L."/>
            <person name="Pitluck S."/>
            <person name="Peters L."/>
            <person name="Kyrpides N."/>
            <person name="Mavromatis K."/>
            <person name="Ivanova N."/>
            <person name="Markowitz V."/>
            <person name="Cheng J.-F."/>
            <person name="Hugenholtz P."/>
            <person name="Woyke T."/>
            <person name="Wu D."/>
            <person name="Gronow S."/>
            <person name="Wellnitz S."/>
            <person name="Brambilla E."/>
            <person name="Klenk H.-P."/>
            <person name="Eisen J.A."/>
        </authorList>
    </citation>
    <scope>NUCLEOTIDE SEQUENCE [LARGE SCALE GENOMIC DNA]</scope>
    <source>
        <strain evidence="2 3">DSM 2985</strain>
    </source>
</reference>
<keyword evidence="2" id="KW-0808">Transferase</keyword>
<dbReference type="CDD" id="cd04301">
    <property type="entry name" value="NAT_SF"/>
    <property type="match status" value="1"/>
</dbReference>
<dbReference type="PROSITE" id="PS51186">
    <property type="entry name" value="GNAT"/>
    <property type="match status" value="1"/>
</dbReference>
<dbReference type="InterPro" id="IPR051531">
    <property type="entry name" value="N-acetyltransferase"/>
</dbReference>
<protein>
    <submittedName>
        <fullName evidence="2">GCN5-related N-acetyltransferase</fullName>
    </submittedName>
</protein>
<sequence>MTTGLWPAFCNFFLLSGIYKLMEKIILRKARTEDLDSMWNNIWQDKELAKFMLWKPVENIEEAKIRLQKTIEYQKSNLAFYICLEETDEVIGFLGAVDTGDCIFEDTGICIASKYQGKGFGKQAMQLLLKMIFEELGGKEFIYSCFEENKKSQKFCESLGFEYKYSKQSIRKWDGLKYTARYYKKTGE</sequence>
<comment type="caution">
    <text evidence="2">The sequence shown here is derived from an EMBL/GenBank/DDBJ whole genome shotgun (WGS) entry which is preliminary data.</text>
</comment>
<organism evidence="2 3">
    <name type="scientific">Treponema saccharophilum DSM 2985</name>
    <dbReference type="NCBI Taxonomy" id="907348"/>
    <lineage>
        <taxon>Bacteria</taxon>
        <taxon>Pseudomonadati</taxon>
        <taxon>Spirochaetota</taxon>
        <taxon>Spirochaetia</taxon>
        <taxon>Spirochaetales</taxon>
        <taxon>Treponemataceae</taxon>
        <taxon>Treponema</taxon>
    </lineage>
</organism>
<proteinExistence type="predicted"/>
<dbReference type="InterPro" id="IPR000182">
    <property type="entry name" value="GNAT_dom"/>
</dbReference>
<dbReference type="PANTHER" id="PTHR43792">
    <property type="entry name" value="GNAT FAMILY, PUTATIVE (AFU_ORTHOLOGUE AFUA_3G00765)-RELATED-RELATED"/>
    <property type="match status" value="1"/>
</dbReference>
<evidence type="ECO:0000313" key="2">
    <source>
        <dbReference type="EMBL" id="EIC01106.1"/>
    </source>
</evidence>